<evidence type="ECO:0000256" key="7">
    <source>
        <dbReference type="ARBA" id="ARBA00023125"/>
    </source>
</evidence>
<reference evidence="17" key="1">
    <citation type="submission" date="2019-08" db="EMBL/GenBank/DDBJ databases">
        <title>The improved chromosome-level genome for the pearl oyster Pinctada fucata martensii using PacBio sequencing and Hi-C.</title>
        <authorList>
            <person name="Zheng Z."/>
        </authorList>
    </citation>
    <scope>NUCLEOTIDE SEQUENCE</scope>
    <source>
        <strain evidence="17">ZZ-2019</strain>
        <tissue evidence="17">Adductor muscle</tissue>
    </source>
</reference>
<dbReference type="CDD" id="cd20194">
    <property type="entry name" value="T-box_TBR1_2_21-like"/>
    <property type="match status" value="1"/>
</dbReference>
<evidence type="ECO:0000256" key="5">
    <source>
        <dbReference type="ARBA" id="ARBA00022843"/>
    </source>
</evidence>
<keyword evidence="2" id="KW-0678">Repressor</keyword>
<evidence type="ECO:0000256" key="8">
    <source>
        <dbReference type="ARBA" id="ARBA00023159"/>
    </source>
</evidence>
<keyword evidence="4" id="KW-0597">Phosphoprotein</keyword>
<feature type="region of interest" description="Disordered" evidence="15">
    <location>
        <begin position="54"/>
        <end position="95"/>
    </location>
</feature>
<dbReference type="SUPFAM" id="SSF49417">
    <property type="entry name" value="p53-like transcription factors"/>
    <property type="match status" value="1"/>
</dbReference>
<sequence>MANATGYPAYPDSRLESTYTANAERCLESEGHYTLPSLKPYYCEGYAYPEGQQQSSYTHLTPENSSPEKSYEETEDLSPNAGYQSPGSGGTPSYACLQPVTQVHRQDAHGYQESYTQQDTYKYNGYMPQVDPNMMYYGGNYSAQPAQHTQQQQQQQMPSGNNTSCVSPNGQSNGQGRFQQNKACIQLCNAELWARFHQHTTEMIITKQGRRMFPTLQFSLAGLDPHKQYNVFVDMILADPNHWKFQSGKWVPCGQAEQLPQVGRVYLHPDSPSSGSHWMKQDIVFGKLKLTNNRNNDQGHIVLNSMHKYQPRIHVIEVGSCGPNDQKNLQTHAFPETQFIAVTAYQNTDITQLKIDNNPFAKGFRDNYDGRNIDNSTPPNQGYIPFPSYGQHPYQNGHYGSQDPMLRANQGIPYGGTLEAKFSYQRNLSNTHVFQNGQDQENVKMYYDNGFNSPYRQVPVHNINNNQPQIEGNNELSRCKVKEEVVLESEIPVSVPGDSVGSNYSDNEPQCPVVCKEEAEETEQENPRKRMRYESFPVENDSHSIDRDTISQQNNTNFQDFQSVENFYQNSDFQDHYRRQNENLRCPLPETQVNTVY</sequence>
<name>A0AA89BMU3_PINIB</name>
<dbReference type="SMART" id="SM00425">
    <property type="entry name" value="TBOX"/>
    <property type="match status" value="1"/>
</dbReference>
<dbReference type="PROSITE" id="PS50252">
    <property type="entry name" value="TBOX_3"/>
    <property type="match status" value="1"/>
</dbReference>
<feature type="compositionally biased region" description="Polar residues" evidence="15">
    <location>
        <begin position="54"/>
        <end position="68"/>
    </location>
</feature>
<protein>
    <recommendedName>
        <fullName evidence="11">T-box transcription factor TBX21</fullName>
    </recommendedName>
    <alternativeName>
        <fullName evidence="12">T-cell-specific T-box transcription factor T-bet</fullName>
    </alternativeName>
    <alternativeName>
        <fullName evidence="13">Transcription factor TBLYM</fullName>
    </alternativeName>
</protein>
<evidence type="ECO:0000256" key="2">
    <source>
        <dbReference type="ARBA" id="ARBA00022491"/>
    </source>
</evidence>
<keyword evidence="9" id="KW-0804">Transcription</keyword>
<dbReference type="InterPro" id="IPR008967">
    <property type="entry name" value="p53-like_TF_DNA-bd_sf"/>
</dbReference>
<comment type="subcellular location">
    <subcellularLocation>
        <location evidence="1 14">Nucleus</location>
    </subcellularLocation>
</comment>
<keyword evidence="10 14" id="KW-0539">Nucleus</keyword>
<evidence type="ECO:0000256" key="10">
    <source>
        <dbReference type="ARBA" id="ARBA00023242"/>
    </source>
</evidence>
<evidence type="ECO:0000256" key="1">
    <source>
        <dbReference type="ARBA" id="ARBA00004123"/>
    </source>
</evidence>
<dbReference type="Pfam" id="PF00907">
    <property type="entry name" value="T-box"/>
    <property type="match status" value="1"/>
</dbReference>
<dbReference type="InterPro" id="IPR046360">
    <property type="entry name" value="T-box_DNA-bd"/>
</dbReference>
<keyword evidence="7 14" id="KW-0238">DNA-binding</keyword>
<evidence type="ECO:0000256" key="13">
    <source>
        <dbReference type="ARBA" id="ARBA00081928"/>
    </source>
</evidence>
<dbReference type="GO" id="GO:0000978">
    <property type="term" value="F:RNA polymerase II cis-regulatory region sequence-specific DNA binding"/>
    <property type="evidence" value="ECO:0007669"/>
    <property type="project" value="InterPro"/>
</dbReference>
<evidence type="ECO:0000256" key="4">
    <source>
        <dbReference type="ARBA" id="ARBA00022553"/>
    </source>
</evidence>
<evidence type="ECO:0000256" key="9">
    <source>
        <dbReference type="ARBA" id="ARBA00023163"/>
    </source>
</evidence>
<dbReference type="FunFam" id="2.60.40.820:FF:000011">
    <property type="entry name" value="T-box transcription factor TBX21"/>
    <property type="match status" value="1"/>
</dbReference>
<keyword evidence="5" id="KW-0832">Ubl conjugation</keyword>
<dbReference type="Proteomes" id="UP001186944">
    <property type="component" value="Unassembled WGS sequence"/>
</dbReference>
<dbReference type="InterPro" id="IPR018186">
    <property type="entry name" value="TF_T-box_CS"/>
</dbReference>
<dbReference type="GO" id="GO:0045893">
    <property type="term" value="P:positive regulation of DNA-templated transcription"/>
    <property type="evidence" value="ECO:0007669"/>
    <property type="project" value="InterPro"/>
</dbReference>
<dbReference type="AlphaFoldDB" id="A0AA89BMU3"/>
<comment type="caution">
    <text evidence="17">The sequence shown here is derived from an EMBL/GenBank/DDBJ whole genome shotgun (WGS) entry which is preliminary data.</text>
</comment>
<evidence type="ECO:0000256" key="11">
    <source>
        <dbReference type="ARBA" id="ARBA00072238"/>
    </source>
</evidence>
<dbReference type="GO" id="GO:0045892">
    <property type="term" value="P:negative regulation of DNA-templated transcription"/>
    <property type="evidence" value="ECO:0007669"/>
    <property type="project" value="UniProtKB-ARBA"/>
</dbReference>
<accession>A0AA89BMU3</accession>
<dbReference type="InterPro" id="IPR036960">
    <property type="entry name" value="T-box_sf"/>
</dbReference>
<feature type="domain" description="T-box" evidence="16">
    <location>
        <begin position="187"/>
        <end position="366"/>
    </location>
</feature>
<keyword evidence="18" id="KW-1185">Reference proteome</keyword>
<evidence type="ECO:0000256" key="15">
    <source>
        <dbReference type="SAM" id="MobiDB-lite"/>
    </source>
</evidence>
<keyword evidence="6" id="KW-0805">Transcription regulation</keyword>
<proteinExistence type="predicted"/>
<dbReference type="EMBL" id="VSWD01000011">
    <property type="protein sequence ID" value="KAK3087238.1"/>
    <property type="molecule type" value="Genomic_DNA"/>
</dbReference>
<evidence type="ECO:0000256" key="14">
    <source>
        <dbReference type="PROSITE-ProRule" id="PRU00201"/>
    </source>
</evidence>
<dbReference type="PROSITE" id="PS01283">
    <property type="entry name" value="TBOX_1"/>
    <property type="match status" value="1"/>
</dbReference>
<feature type="compositionally biased region" description="Polar residues" evidence="15">
    <location>
        <begin position="157"/>
        <end position="173"/>
    </location>
</feature>
<keyword evidence="3" id="KW-1017">Isopeptide bond</keyword>
<evidence type="ECO:0000313" key="17">
    <source>
        <dbReference type="EMBL" id="KAK3087238.1"/>
    </source>
</evidence>
<gene>
    <name evidence="17" type="ORF">FSP39_003446</name>
</gene>
<dbReference type="GO" id="GO:0001708">
    <property type="term" value="P:cell fate specification"/>
    <property type="evidence" value="ECO:0007669"/>
    <property type="project" value="TreeGrafter"/>
</dbReference>
<evidence type="ECO:0000256" key="12">
    <source>
        <dbReference type="ARBA" id="ARBA00078344"/>
    </source>
</evidence>
<dbReference type="PRINTS" id="PR00937">
    <property type="entry name" value="TBOX"/>
</dbReference>
<dbReference type="PANTHER" id="PTHR11267:SF201">
    <property type="entry name" value="T-BOX DOMAIN-CONTAINING PROTEIN"/>
    <property type="match status" value="1"/>
</dbReference>
<feature type="DNA-binding region" description="T-box" evidence="14">
    <location>
        <begin position="192"/>
        <end position="366"/>
    </location>
</feature>
<dbReference type="PANTHER" id="PTHR11267">
    <property type="entry name" value="T-BOX PROTEIN-RELATED"/>
    <property type="match status" value="1"/>
</dbReference>
<evidence type="ECO:0000256" key="3">
    <source>
        <dbReference type="ARBA" id="ARBA00022499"/>
    </source>
</evidence>
<feature type="region of interest" description="Disordered" evidence="15">
    <location>
        <begin position="138"/>
        <end position="173"/>
    </location>
</feature>
<dbReference type="GO" id="GO:0000785">
    <property type="term" value="C:chromatin"/>
    <property type="evidence" value="ECO:0007669"/>
    <property type="project" value="TreeGrafter"/>
</dbReference>
<dbReference type="Gene3D" id="2.60.40.820">
    <property type="entry name" value="Transcription factor, T-box"/>
    <property type="match status" value="1"/>
</dbReference>
<dbReference type="InterPro" id="IPR001699">
    <property type="entry name" value="TF_T-box"/>
</dbReference>
<evidence type="ECO:0000256" key="6">
    <source>
        <dbReference type="ARBA" id="ARBA00023015"/>
    </source>
</evidence>
<dbReference type="PROSITE" id="PS01264">
    <property type="entry name" value="TBOX_2"/>
    <property type="match status" value="1"/>
</dbReference>
<dbReference type="GO" id="GO:0005634">
    <property type="term" value="C:nucleus"/>
    <property type="evidence" value="ECO:0007669"/>
    <property type="project" value="UniProtKB-SubCell"/>
</dbReference>
<evidence type="ECO:0000259" key="16">
    <source>
        <dbReference type="PROSITE" id="PS50252"/>
    </source>
</evidence>
<keyword evidence="8" id="KW-0010">Activator</keyword>
<dbReference type="GO" id="GO:0000981">
    <property type="term" value="F:DNA-binding transcription factor activity, RNA polymerase II-specific"/>
    <property type="evidence" value="ECO:0007669"/>
    <property type="project" value="TreeGrafter"/>
</dbReference>
<evidence type="ECO:0000313" key="18">
    <source>
        <dbReference type="Proteomes" id="UP001186944"/>
    </source>
</evidence>
<organism evidence="17 18">
    <name type="scientific">Pinctada imbricata</name>
    <name type="common">Atlantic pearl-oyster</name>
    <name type="synonym">Pinctada martensii</name>
    <dbReference type="NCBI Taxonomy" id="66713"/>
    <lineage>
        <taxon>Eukaryota</taxon>
        <taxon>Metazoa</taxon>
        <taxon>Spiralia</taxon>
        <taxon>Lophotrochozoa</taxon>
        <taxon>Mollusca</taxon>
        <taxon>Bivalvia</taxon>
        <taxon>Autobranchia</taxon>
        <taxon>Pteriomorphia</taxon>
        <taxon>Pterioida</taxon>
        <taxon>Pterioidea</taxon>
        <taxon>Pteriidae</taxon>
        <taxon>Pinctada</taxon>
    </lineage>
</organism>